<dbReference type="EMBL" id="JAASRN010000002">
    <property type="protein sequence ID" value="NIK73873.1"/>
    <property type="molecule type" value="Genomic_DNA"/>
</dbReference>
<evidence type="ECO:0000313" key="3">
    <source>
        <dbReference type="EMBL" id="NIK73873.1"/>
    </source>
</evidence>
<keyword evidence="4" id="KW-1185">Reference proteome</keyword>
<evidence type="ECO:0000259" key="2">
    <source>
        <dbReference type="Pfam" id="PF15711"/>
    </source>
</evidence>
<dbReference type="RefSeq" id="WP_166919134.1">
    <property type="nucleotide sequence ID" value="NZ_JAASRN010000002.1"/>
</dbReference>
<keyword evidence="3" id="KW-0966">Cell projection</keyword>
<feature type="domain" description="Gingipain" evidence="1">
    <location>
        <begin position="402"/>
        <end position="773"/>
    </location>
</feature>
<feature type="domain" description="ILEI/PANDER" evidence="2">
    <location>
        <begin position="1120"/>
        <end position="1185"/>
    </location>
</feature>
<dbReference type="Gene3D" id="3.40.50.1460">
    <property type="match status" value="1"/>
</dbReference>
<keyword evidence="3" id="KW-0969">Cilium</keyword>
<dbReference type="Pfam" id="PF15711">
    <property type="entry name" value="ILEI"/>
    <property type="match status" value="1"/>
</dbReference>
<dbReference type="Proteomes" id="UP000537126">
    <property type="component" value="Unassembled WGS sequence"/>
</dbReference>
<dbReference type="InterPro" id="IPR001769">
    <property type="entry name" value="Gingipain"/>
</dbReference>
<organism evidence="3 4">
    <name type="scientific">Thermonema lapsum</name>
    <dbReference type="NCBI Taxonomy" id="28195"/>
    <lineage>
        <taxon>Bacteria</taxon>
        <taxon>Pseudomonadati</taxon>
        <taxon>Bacteroidota</taxon>
        <taxon>Cytophagia</taxon>
        <taxon>Cytophagales</taxon>
        <taxon>Thermonemataceae</taxon>
        <taxon>Thermonema</taxon>
    </lineage>
</organism>
<comment type="caution">
    <text evidence="3">The sequence shown here is derived from an EMBL/GenBank/DDBJ whole genome shotgun (WGS) entry which is preliminary data.</text>
</comment>
<name>A0A846MQM7_9BACT</name>
<evidence type="ECO:0000259" key="1">
    <source>
        <dbReference type="Pfam" id="PF01364"/>
    </source>
</evidence>
<reference evidence="3 4" key="1">
    <citation type="submission" date="2020-03" db="EMBL/GenBank/DDBJ databases">
        <title>Genomic Encyclopedia of Type Strains, Phase IV (KMG-IV): sequencing the most valuable type-strain genomes for metagenomic binning, comparative biology and taxonomic classification.</title>
        <authorList>
            <person name="Goeker M."/>
        </authorList>
    </citation>
    <scope>NUCLEOTIDE SEQUENCE [LARGE SCALE GENOMIC DNA]</scope>
    <source>
        <strain evidence="3 4">DSM 5718</strain>
    </source>
</reference>
<dbReference type="Pfam" id="PF01364">
    <property type="entry name" value="Peptidase_C25"/>
    <property type="match status" value="1"/>
</dbReference>
<dbReference type="Gene3D" id="2.60.40.4070">
    <property type="match status" value="1"/>
</dbReference>
<dbReference type="InterPro" id="IPR039477">
    <property type="entry name" value="ILEI/PANDER_dom"/>
</dbReference>
<dbReference type="InterPro" id="IPR013783">
    <property type="entry name" value="Ig-like_fold"/>
</dbReference>
<dbReference type="CDD" id="cd02258">
    <property type="entry name" value="Peptidase_C25_N"/>
    <property type="match status" value="1"/>
</dbReference>
<protein>
    <submittedName>
        <fullName evidence="3">Flagellar hook assembly protein FlgD</fullName>
    </submittedName>
</protein>
<gene>
    <name evidence="3" type="ORF">FHS56_001386</name>
</gene>
<dbReference type="GO" id="GO:0008234">
    <property type="term" value="F:cysteine-type peptidase activity"/>
    <property type="evidence" value="ECO:0007669"/>
    <property type="project" value="InterPro"/>
</dbReference>
<keyword evidence="3" id="KW-0282">Flagellum</keyword>
<sequence length="1669" mass="185246">MINKAIQSLVQWLLFVFALPLCVQAQYGNEWINYQQSYWKLKVVQDGWYRVSAAQLAAAGFPTASIDPRKIQLFYRGQEMAIYVNGEQDGVFDNTDYIEFYGRKNDGANDADLYYPNTANHLNPYYNLHSDTSAYFITYRLDAGNGKRIAQSNLPDNSYPTLSYGWTERLQVPAEQCSPGRNYVISGSYVFISSYDVGEGWASNPIGAGSNRILSFNIQAAAYGIAEKPIIEVKLVSRRYYTATLSIDVGSGNNYRTVGSLNVSNYAPSTFTQTLEWSDFPGSSGTFNVRIRNTSTNGMQASIVYVRLRYPRSFDAQNSEFYFEISPQSNHIKIPLSNLPSNARLFELTDLYNIQEVSLNAGVAVLPPSSSTRKFLLQSNVLNVAAVETANFVAIDPSAYNYLIVSHPKLMQAAGGYNDPVAAYAAYRASAQGGSYSPLVMNIFTLYDQFNYGEVGPLAIRRFARYMYDNGNPQFLFLIGEGVTLPFLDAVFGNVSTALNIRNNPTDFARNLIPTWGYPGSDLPITAGFDPTYPYAPAIPTGRVSCNTAEQLANYLNKVKEHESTSCAHWRKRLLHLSGGVSVSEQNAFRSFVDFYKSIAEGDYLHAEVKTLSKKSTETVEFINISEEVNRGVALVTFFGHSAATLTDIDIGFVSADGNGYRNQGKYPMILANGCSIGDVYSAKTTLANDWLYAPNRGAIAWKANSSLGGAAWLHNYSTRWYSIAFAQDVSFSAPLGKIDQYVAQSYGPGLGPGIDLAHVQQMILQGDPALRLIGPNLPDLCTQDAWLSLESFDRGQPAAQSDSLRLKLIVASAGKHSNQSFSVKVTRTFPDGSSQVFYPIEKYGPIERFDTLSITIYQPKDINTAGLNRFEVEVDGLSEIEESNENNNTAVLEYNLPGIAVIARFPVEYTIVSQQPVKLVAQSSNLFANNAAEVIFEIDTTAFFNSPAKQSAIRPLEGGTATWEVHLLTDQYPSDSLVYFWRVNLANASSNPNALWSESSFTYIKNSPEGWAQRHFYQFRKSVDQQIEKDFATRRWKFAQVNNTIKVQTYGASHPDVNNSSLYINGLGIVFNYPNNTCANNRLIVMAIDGKTKNPYVLSNYGLCGRIPGYVSSFTNSDLQNGLLQAYVNTLPTGDYLVVFSKGQISTTAWQAAQSALLQVGASPAKIATLQTGHPYILIGRKGGPALAEVISSSISAPASDAISAEVQLGGGFNSGTVTSSLIGPAAQWGTVFFEWRAQESPSTDQTSIDVVGVRFNGQEDLLMSNVFSGQDLSSIDVLTYPYLRLRMNTKDENNQTPSQLRQWIVRYQGVAEGFLNIEAAGGAAVYQIPDKLEGEPLSIPFVFENISERYFESDSLEVEYTLRNSTLNKNQTYTLKIKAPAPKQQSRFSIEIPTAEWSGNNRLKVYVNPKKVPEQYYDNNQMELDFKVLEDNKNPNLEVTFDGIRIMNGDIVSPNALIRIRLHDDNPYLIKQDTSGMSVELRRPCEGCGFERIYFSNPQVRWSAQKGEFVVEYQAKDLEDGLYALRVQGTDAKGNAAGTQPYEVEFEVVNETSISHFYPYPNPFSSSCRFIFTLTGKEVPQEIKIQIMTVSGKVVREITQDEIGPIHIGNNITQYAWDGTDEYGDRLANGVYLYRVLVRLNGKMMPLRATAGDRAFKQGFGKLYILR</sequence>
<dbReference type="Gene3D" id="2.60.40.10">
    <property type="entry name" value="Immunoglobulins"/>
    <property type="match status" value="1"/>
</dbReference>
<dbReference type="InterPro" id="IPR029030">
    <property type="entry name" value="Caspase-like_dom_sf"/>
</dbReference>
<proteinExistence type="predicted"/>
<evidence type="ECO:0000313" key="4">
    <source>
        <dbReference type="Proteomes" id="UP000537126"/>
    </source>
</evidence>
<accession>A0A846MQM7</accession>
<dbReference type="GO" id="GO:0006508">
    <property type="term" value="P:proteolysis"/>
    <property type="evidence" value="ECO:0007669"/>
    <property type="project" value="InterPro"/>
</dbReference>
<dbReference type="SUPFAM" id="SSF52129">
    <property type="entry name" value="Caspase-like"/>
    <property type="match status" value="1"/>
</dbReference>